<dbReference type="SMART" id="SM00066">
    <property type="entry name" value="GAL4"/>
    <property type="match status" value="1"/>
</dbReference>
<feature type="compositionally biased region" description="Low complexity" evidence="2">
    <location>
        <begin position="62"/>
        <end position="77"/>
    </location>
</feature>
<protein>
    <recommendedName>
        <fullName evidence="3">Zn(2)-C6 fungal-type domain-containing protein</fullName>
    </recommendedName>
</protein>
<evidence type="ECO:0000313" key="4">
    <source>
        <dbReference type="EMBL" id="KAG4411811.1"/>
    </source>
</evidence>
<dbReference type="EMBL" id="JAFJYH010000437">
    <property type="protein sequence ID" value="KAG4411811.1"/>
    <property type="molecule type" value="Genomic_DNA"/>
</dbReference>
<evidence type="ECO:0000256" key="2">
    <source>
        <dbReference type="SAM" id="MobiDB-lite"/>
    </source>
</evidence>
<dbReference type="OrthoDB" id="5386330at2759"/>
<dbReference type="PROSITE" id="PS50048">
    <property type="entry name" value="ZN2_CY6_FUNGAL_2"/>
    <property type="match status" value="1"/>
</dbReference>
<dbReference type="GO" id="GO:0001228">
    <property type="term" value="F:DNA-binding transcription activator activity, RNA polymerase II-specific"/>
    <property type="evidence" value="ECO:0007669"/>
    <property type="project" value="TreeGrafter"/>
</dbReference>
<dbReference type="Pfam" id="PF00172">
    <property type="entry name" value="Zn_clus"/>
    <property type="match status" value="1"/>
</dbReference>
<dbReference type="InterPro" id="IPR036864">
    <property type="entry name" value="Zn2-C6_fun-type_DNA-bd_sf"/>
</dbReference>
<dbReference type="InterPro" id="IPR053157">
    <property type="entry name" value="Sterol_Uptake_Regulator"/>
</dbReference>
<dbReference type="PANTHER" id="PTHR47784:SF5">
    <property type="entry name" value="STEROL UPTAKE CONTROL PROTEIN 2"/>
    <property type="match status" value="1"/>
</dbReference>
<dbReference type="SUPFAM" id="SSF57701">
    <property type="entry name" value="Zn2/Cys6 DNA-binding domain"/>
    <property type="match status" value="1"/>
</dbReference>
<dbReference type="InterPro" id="IPR021858">
    <property type="entry name" value="Fun_TF"/>
</dbReference>
<sequence length="397" mass="43744">MSARKPHRKSRNGCLSCKSRHIKCGEEHPVCQNCIEYELECQFPDPSALKRGAHPSCNVCNSRKSPAVSRAPSRSRSQGSDEAESDINTSDLELLHHFSTSTYLTMSNVPAEQRIWQTTLIKLGLRHKFLLRGILGLSALHLGHLAQLESPTDSMGYMVKASMHQNIGLGDFRKALETIDASTFDAVLAFSCVIPIHSIAVASGSAYQPANPDSDILSSFMSSLSLFRSVNNLLLPSLDVYTSSTISPLLQITTQKLPEPSTFPGMDSIERLEIACTSFSTSTTSFRNQIQRNIFSSAIALLRSTFATTVDTTSTDRFTIGAVLIWTISVSDEYFIQLSRGHPSALAVLAHYAVLLHRHNDVWWLQGLGISLVEKICMELGGEWSEILTWPRMAVGL</sequence>
<dbReference type="InterPro" id="IPR001138">
    <property type="entry name" value="Zn2Cys6_DnaBD"/>
</dbReference>
<keyword evidence="5" id="KW-1185">Reference proteome</keyword>
<gene>
    <name evidence="4" type="ORF">IFR04_015056</name>
</gene>
<dbReference type="Pfam" id="PF11951">
    <property type="entry name" value="Fungal_trans_2"/>
    <property type="match status" value="1"/>
</dbReference>
<comment type="caution">
    <text evidence="4">The sequence shown here is derived from an EMBL/GenBank/DDBJ whole genome shotgun (WGS) entry which is preliminary data.</text>
</comment>
<keyword evidence="1" id="KW-0539">Nucleus</keyword>
<accession>A0A8H7T2J2</accession>
<evidence type="ECO:0000256" key="1">
    <source>
        <dbReference type="ARBA" id="ARBA00023242"/>
    </source>
</evidence>
<feature type="domain" description="Zn(2)-C6 fungal-type" evidence="3">
    <location>
        <begin position="13"/>
        <end position="43"/>
    </location>
</feature>
<evidence type="ECO:0000259" key="3">
    <source>
        <dbReference type="PROSITE" id="PS50048"/>
    </source>
</evidence>
<feature type="region of interest" description="Disordered" evidence="2">
    <location>
        <begin position="61"/>
        <end position="86"/>
    </location>
</feature>
<evidence type="ECO:0000313" key="5">
    <source>
        <dbReference type="Proteomes" id="UP000664132"/>
    </source>
</evidence>
<dbReference type="AlphaFoldDB" id="A0A8H7T2J2"/>
<dbReference type="PANTHER" id="PTHR47784">
    <property type="entry name" value="STEROL UPTAKE CONTROL PROTEIN 2"/>
    <property type="match status" value="1"/>
</dbReference>
<organism evidence="4 5">
    <name type="scientific">Cadophora malorum</name>
    <dbReference type="NCBI Taxonomy" id="108018"/>
    <lineage>
        <taxon>Eukaryota</taxon>
        <taxon>Fungi</taxon>
        <taxon>Dikarya</taxon>
        <taxon>Ascomycota</taxon>
        <taxon>Pezizomycotina</taxon>
        <taxon>Leotiomycetes</taxon>
        <taxon>Helotiales</taxon>
        <taxon>Ploettnerulaceae</taxon>
        <taxon>Cadophora</taxon>
    </lineage>
</organism>
<dbReference type="GO" id="GO:0008270">
    <property type="term" value="F:zinc ion binding"/>
    <property type="evidence" value="ECO:0007669"/>
    <property type="project" value="InterPro"/>
</dbReference>
<dbReference type="CDD" id="cd00067">
    <property type="entry name" value="GAL4"/>
    <property type="match status" value="1"/>
</dbReference>
<name>A0A8H7T2J2_9HELO</name>
<dbReference type="PROSITE" id="PS00463">
    <property type="entry name" value="ZN2_CY6_FUNGAL_1"/>
    <property type="match status" value="1"/>
</dbReference>
<reference evidence="4" key="1">
    <citation type="submission" date="2021-02" db="EMBL/GenBank/DDBJ databases">
        <title>Genome sequence Cadophora malorum strain M34.</title>
        <authorList>
            <person name="Stefanovic E."/>
            <person name="Vu D."/>
            <person name="Scully C."/>
            <person name="Dijksterhuis J."/>
            <person name="Roader J."/>
            <person name="Houbraken J."/>
        </authorList>
    </citation>
    <scope>NUCLEOTIDE SEQUENCE</scope>
    <source>
        <strain evidence="4">M34</strain>
    </source>
</reference>
<dbReference type="Proteomes" id="UP000664132">
    <property type="component" value="Unassembled WGS sequence"/>
</dbReference>
<dbReference type="Gene3D" id="4.10.240.10">
    <property type="entry name" value="Zn(2)-C6 fungal-type DNA-binding domain"/>
    <property type="match status" value="1"/>
</dbReference>
<proteinExistence type="predicted"/>